<evidence type="ECO:0000256" key="8">
    <source>
        <dbReference type="ARBA" id="ARBA00022776"/>
    </source>
</evidence>
<evidence type="ECO:0000256" key="7">
    <source>
        <dbReference type="ARBA" id="ARBA00022763"/>
    </source>
</evidence>
<keyword evidence="6" id="KW-0677">Repeat</keyword>
<evidence type="ECO:0000313" key="16">
    <source>
        <dbReference type="Proteomes" id="UP001652625"/>
    </source>
</evidence>
<comment type="subcellular location">
    <subcellularLocation>
        <location evidence="15">Cytoplasm</location>
    </subcellularLocation>
    <subcellularLocation>
        <location evidence="1 15">Nucleus</location>
    </subcellularLocation>
    <text evidence="15">Localizes at sites of DNA damage at double-strand breaks (DSBs).</text>
</comment>
<evidence type="ECO:0000256" key="5">
    <source>
        <dbReference type="ARBA" id="ARBA00022703"/>
    </source>
</evidence>
<comment type="similarity">
    <text evidence="14 15">Belongs to the BABAM2 family.</text>
</comment>
<comment type="subunit">
    <text evidence="15">Component of the ARISC complex. Component of the BRCA1-A complex. Component of the BRISC complex. Binds polyubiquitin.</text>
</comment>
<evidence type="ECO:0000256" key="13">
    <source>
        <dbReference type="ARBA" id="ARBA00023306"/>
    </source>
</evidence>
<evidence type="ECO:0000256" key="9">
    <source>
        <dbReference type="ARBA" id="ARBA00022786"/>
    </source>
</evidence>
<comment type="domain">
    <text evidence="15">Contains 2 ubiquitin-conjugating enzyme family-like (UEV-like) regions. These regions lack the critical Cys residues required for ubiquitination but retain the ability to bind ubiquitin.</text>
</comment>
<reference evidence="17" key="1">
    <citation type="submission" date="2025-08" db="UniProtKB">
        <authorList>
            <consortium name="RefSeq"/>
        </authorList>
    </citation>
    <scope>IDENTIFICATION</scope>
</reference>
<keyword evidence="5 15" id="KW-0053">Apoptosis</keyword>
<keyword evidence="4 15" id="KW-0132">Cell division</keyword>
<dbReference type="RefSeq" id="XP_065660598.1">
    <property type="nucleotide sequence ID" value="XM_065804526.1"/>
</dbReference>
<keyword evidence="13 15" id="KW-0131">Cell cycle</keyword>
<proteinExistence type="inferred from homology"/>
<dbReference type="PANTHER" id="PTHR15189:SF7">
    <property type="entry name" value="BRISC AND BRCA1-A COMPLEX MEMBER 2"/>
    <property type="match status" value="1"/>
</dbReference>
<evidence type="ECO:0000256" key="10">
    <source>
        <dbReference type="ARBA" id="ARBA00022853"/>
    </source>
</evidence>
<evidence type="ECO:0000256" key="1">
    <source>
        <dbReference type="ARBA" id="ARBA00004123"/>
    </source>
</evidence>
<keyword evidence="3 15" id="KW-0963">Cytoplasm</keyword>
<evidence type="ECO:0000256" key="12">
    <source>
        <dbReference type="ARBA" id="ARBA00023242"/>
    </source>
</evidence>
<evidence type="ECO:0000256" key="11">
    <source>
        <dbReference type="ARBA" id="ARBA00023204"/>
    </source>
</evidence>
<evidence type="ECO:0000313" key="17">
    <source>
        <dbReference type="RefSeq" id="XP_065660598.1"/>
    </source>
</evidence>
<dbReference type="Pfam" id="PF06113">
    <property type="entry name" value="BRE"/>
    <property type="match status" value="1"/>
</dbReference>
<evidence type="ECO:0000256" key="4">
    <source>
        <dbReference type="ARBA" id="ARBA00022618"/>
    </source>
</evidence>
<keyword evidence="11 15" id="KW-0234">DNA repair</keyword>
<comment type="function">
    <text evidence="15">May play a role in homeostasis or cellular differentiation in cells of neural, epithelial and germline origins. May also act as a death receptor-associated anti-apoptotic protein, which inhibits the mitochondrial apoptotic pathway.</text>
</comment>
<dbReference type="GeneID" id="105849422"/>
<keyword evidence="9 15" id="KW-0833">Ubl conjugation pathway</keyword>
<protein>
    <recommendedName>
        <fullName evidence="2 15">BRISC and BRCA1-A complex member 2</fullName>
    </recommendedName>
</protein>
<dbReference type="PANTHER" id="PTHR15189">
    <property type="entry name" value="BRISC AND BRCA1-A COMPLEX MEMBER 2"/>
    <property type="match status" value="1"/>
</dbReference>
<dbReference type="InterPro" id="IPR010358">
    <property type="entry name" value="BRE"/>
</dbReference>
<name>A0ABM4CFV4_HYDVU</name>
<dbReference type="Proteomes" id="UP001652625">
    <property type="component" value="Chromosome 09"/>
</dbReference>
<evidence type="ECO:0000256" key="14">
    <source>
        <dbReference type="ARBA" id="ARBA00025766"/>
    </source>
</evidence>
<sequence>MTLNIFNQINQLKKLVLGVQNDSVQILMDRVMQVENDENVFDISFSFASSAICWQVIYNKDHLDLAPDIIVDESFDPEIKELNSFKNWSNHDDSLYKMIKELHNLFLIHQQNLLTKYESLYSELQEFISNSKVACEVSFIKDESGNDVVMVLIPIKIDSTILPEYIRVENNINCGCLFLEYSSENLSAVKPSLKLLKSIESALSGVENLRIPSYAGATLLSYFENINELLTSSIKFVGLRFKKRKELIVEMLSNWSGCLIEYDNRRFFDASFLISINDFYFVFKVVLSVHYPLEQPILVMQSIYNIQSKSVHTFSLTDLSFCPQMETNDILENIKKCMVDNIEAFKRSCFKK</sequence>
<gene>
    <name evidence="17" type="primary">LOC105849422</name>
</gene>
<accession>A0ABM4CFV4</accession>
<evidence type="ECO:0000256" key="15">
    <source>
        <dbReference type="RuleBase" id="RU368019"/>
    </source>
</evidence>
<keyword evidence="10 15" id="KW-0156">Chromatin regulator</keyword>
<organism evidence="16 17">
    <name type="scientific">Hydra vulgaris</name>
    <name type="common">Hydra</name>
    <name type="synonym">Hydra attenuata</name>
    <dbReference type="NCBI Taxonomy" id="6087"/>
    <lineage>
        <taxon>Eukaryota</taxon>
        <taxon>Metazoa</taxon>
        <taxon>Cnidaria</taxon>
        <taxon>Hydrozoa</taxon>
        <taxon>Hydroidolina</taxon>
        <taxon>Anthoathecata</taxon>
        <taxon>Aplanulata</taxon>
        <taxon>Hydridae</taxon>
        <taxon>Hydra</taxon>
    </lineage>
</organism>
<keyword evidence="16" id="KW-1185">Reference proteome</keyword>
<evidence type="ECO:0000256" key="3">
    <source>
        <dbReference type="ARBA" id="ARBA00022490"/>
    </source>
</evidence>
<evidence type="ECO:0000256" key="6">
    <source>
        <dbReference type="ARBA" id="ARBA00022737"/>
    </source>
</evidence>
<keyword evidence="7 15" id="KW-0227">DNA damage</keyword>
<keyword evidence="8 15" id="KW-0498">Mitosis</keyword>
<keyword evidence="12 15" id="KW-0539">Nucleus</keyword>
<evidence type="ECO:0000256" key="2">
    <source>
        <dbReference type="ARBA" id="ARBA00019438"/>
    </source>
</evidence>